<dbReference type="PANTHER" id="PTHR30461:SF23">
    <property type="entry name" value="DNA RECOMBINASE-RELATED"/>
    <property type="match status" value="1"/>
</dbReference>
<dbReference type="InterPro" id="IPR038109">
    <property type="entry name" value="DNA_bind_recomb_sf"/>
</dbReference>
<keyword evidence="1" id="KW-0229">DNA integration</keyword>
<dbReference type="SMART" id="SM00857">
    <property type="entry name" value="Resolvase"/>
    <property type="match status" value="1"/>
</dbReference>
<dbReference type="PANTHER" id="PTHR30461">
    <property type="entry name" value="DNA-INVERTASE FROM LAMBDOID PROPHAGE"/>
    <property type="match status" value="1"/>
</dbReference>
<gene>
    <name evidence="8" type="ORF">SAMN05660235_01021</name>
</gene>
<dbReference type="InterPro" id="IPR011109">
    <property type="entry name" value="DNA_bind_recombinase_dom"/>
</dbReference>
<dbReference type="Gene3D" id="3.40.50.1390">
    <property type="entry name" value="Resolvase, N-terminal catalytic domain"/>
    <property type="match status" value="1"/>
</dbReference>
<dbReference type="Pfam" id="PF00239">
    <property type="entry name" value="Resolvase"/>
    <property type="match status" value="1"/>
</dbReference>
<organism evidence="8 9">
    <name type="scientific">Sporolituus thermophilus DSM 23256</name>
    <dbReference type="NCBI Taxonomy" id="1123285"/>
    <lineage>
        <taxon>Bacteria</taxon>
        <taxon>Bacillati</taxon>
        <taxon>Bacillota</taxon>
        <taxon>Negativicutes</taxon>
        <taxon>Selenomonadales</taxon>
        <taxon>Sporomusaceae</taxon>
        <taxon>Sporolituus</taxon>
    </lineage>
</organism>
<keyword evidence="2" id="KW-0238">DNA-binding</keyword>
<keyword evidence="3" id="KW-0233">DNA recombination</keyword>
<dbReference type="GO" id="GO:0015074">
    <property type="term" value="P:DNA integration"/>
    <property type="evidence" value="ECO:0007669"/>
    <property type="project" value="UniProtKB-KW"/>
</dbReference>
<dbReference type="CDD" id="cd00338">
    <property type="entry name" value="Ser_Recombinase"/>
    <property type="match status" value="1"/>
</dbReference>
<dbReference type="Gene3D" id="3.90.1750.20">
    <property type="entry name" value="Putative Large Serine Recombinase, Chain B, Domain 2"/>
    <property type="match status" value="1"/>
</dbReference>
<feature type="active site" description="O-(5'-phospho-DNA)-serine intermediate" evidence="4 5">
    <location>
        <position position="11"/>
    </location>
</feature>
<evidence type="ECO:0000256" key="1">
    <source>
        <dbReference type="ARBA" id="ARBA00022908"/>
    </source>
</evidence>
<evidence type="ECO:0000313" key="9">
    <source>
        <dbReference type="Proteomes" id="UP000243333"/>
    </source>
</evidence>
<dbReference type="InterPro" id="IPR036162">
    <property type="entry name" value="Resolvase-like_N_sf"/>
</dbReference>
<dbReference type="STRING" id="1123285.SAMN05660235_01021"/>
<dbReference type="OrthoDB" id="1094757at2"/>
<evidence type="ECO:0000256" key="5">
    <source>
        <dbReference type="PROSITE-ProRule" id="PRU10137"/>
    </source>
</evidence>
<keyword evidence="9" id="KW-1185">Reference proteome</keyword>
<accession>A0A1G7JRM6</accession>
<name>A0A1G7JRM6_9FIRM</name>
<evidence type="ECO:0000256" key="4">
    <source>
        <dbReference type="PIRSR" id="PIRSR606118-50"/>
    </source>
</evidence>
<dbReference type="PROSITE" id="PS51736">
    <property type="entry name" value="RECOMBINASES_3"/>
    <property type="match status" value="1"/>
</dbReference>
<dbReference type="Proteomes" id="UP000243333">
    <property type="component" value="Unassembled WGS sequence"/>
</dbReference>
<evidence type="ECO:0000259" key="7">
    <source>
        <dbReference type="PROSITE" id="PS51737"/>
    </source>
</evidence>
<feature type="domain" description="Recombinase" evidence="7">
    <location>
        <begin position="157"/>
        <end position="276"/>
    </location>
</feature>
<dbReference type="SUPFAM" id="SSF53041">
    <property type="entry name" value="Resolvase-like"/>
    <property type="match status" value="1"/>
</dbReference>
<dbReference type="Pfam" id="PF13408">
    <property type="entry name" value="Zn_ribbon_recom"/>
    <property type="match status" value="1"/>
</dbReference>
<evidence type="ECO:0000256" key="3">
    <source>
        <dbReference type="ARBA" id="ARBA00023172"/>
    </source>
</evidence>
<dbReference type="InterPro" id="IPR006119">
    <property type="entry name" value="Resolv_N"/>
</dbReference>
<dbReference type="EMBL" id="FNBU01000006">
    <property type="protein sequence ID" value="SDF27600.1"/>
    <property type="molecule type" value="Genomic_DNA"/>
</dbReference>
<dbReference type="InterPro" id="IPR025827">
    <property type="entry name" value="Zn_ribbon_recom_dom"/>
</dbReference>
<dbReference type="PROSITE" id="PS51737">
    <property type="entry name" value="RECOMBINASE_DNA_BIND"/>
    <property type="match status" value="1"/>
</dbReference>
<reference evidence="9" key="1">
    <citation type="submission" date="2016-10" db="EMBL/GenBank/DDBJ databases">
        <authorList>
            <person name="Varghese N."/>
            <person name="Submissions S."/>
        </authorList>
    </citation>
    <scope>NUCLEOTIDE SEQUENCE [LARGE SCALE GENOMIC DNA]</scope>
    <source>
        <strain evidence="9">DSM 23256</strain>
    </source>
</reference>
<sequence length="485" mass="55428">MKKIHIYARVSTDAQAEKGYSIQTQLDACRAKAAELGVTTIVEHVDDGYSGATLDRPGLADLRAAVAEKQVDVIVCYDPDRLSRNHLHQLLLIDEFEQAGVEMVFVTVTYERNAEGKLLYSIRSAVAEFERAKIRERSIRGKRGKALAGKVVMNTHPYGYAYDRGTYVPDEKADTVRRIFKEVISGKSIYEVMKQLNMEKIPSPKGGRWYVATISRILRNPLYTGEVRQFRETKKKINGKWKTERKNEYITVPCEPIVTREEFTAAAQAVARQKQWNRRNTRHEYLLQNIAFCGFCGRRLDIVQRGRGKYYYLCASHRRKAQTGQPHCGARGIAVDILEDAVADRFQRLLDHPQLVREYLADADDDTPERLAELRKAETELLARQQTVMRFFAEGKVDEKLADETLAKIQAQLGQTRQEIAALTTQAGQRKTIEKRVADFMAAVQQASTLREILLTTVKKITVKRTDKNQGRWAETELEICIELW</sequence>
<feature type="domain" description="Resolvase/invertase-type recombinase catalytic" evidence="6">
    <location>
        <begin position="3"/>
        <end position="149"/>
    </location>
</feature>
<evidence type="ECO:0000256" key="2">
    <source>
        <dbReference type="ARBA" id="ARBA00023125"/>
    </source>
</evidence>
<dbReference type="AlphaFoldDB" id="A0A1G7JRM6"/>
<evidence type="ECO:0000313" key="8">
    <source>
        <dbReference type="EMBL" id="SDF27600.1"/>
    </source>
</evidence>
<dbReference type="InterPro" id="IPR006118">
    <property type="entry name" value="Recombinase_CS"/>
</dbReference>
<evidence type="ECO:0000259" key="6">
    <source>
        <dbReference type="PROSITE" id="PS51736"/>
    </source>
</evidence>
<proteinExistence type="predicted"/>
<dbReference type="GO" id="GO:0000150">
    <property type="term" value="F:DNA strand exchange activity"/>
    <property type="evidence" value="ECO:0007669"/>
    <property type="project" value="InterPro"/>
</dbReference>
<dbReference type="Pfam" id="PF07508">
    <property type="entry name" value="Recombinase"/>
    <property type="match status" value="1"/>
</dbReference>
<dbReference type="GO" id="GO:0003677">
    <property type="term" value="F:DNA binding"/>
    <property type="evidence" value="ECO:0007669"/>
    <property type="project" value="UniProtKB-KW"/>
</dbReference>
<dbReference type="PROSITE" id="PS00397">
    <property type="entry name" value="RECOMBINASES_1"/>
    <property type="match status" value="1"/>
</dbReference>
<dbReference type="InterPro" id="IPR050639">
    <property type="entry name" value="SSR_resolvase"/>
</dbReference>
<protein>
    <submittedName>
        <fullName evidence="8">Site-specific DNA recombinase</fullName>
    </submittedName>
</protein>
<dbReference type="RefSeq" id="WP_093688740.1">
    <property type="nucleotide sequence ID" value="NZ_FNBU01000006.1"/>
</dbReference>